<protein>
    <submittedName>
        <fullName evidence="2">Uncharacterized protein</fullName>
    </submittedName>
</protein>
<dbReference type="AlphaFoldDB" id="A0A835G5F1"/>
<organism evidence="2 3">
    <name type="scientific">Spodoptera exigua</name>
    <name type="common">Beet armyworm</name>
    <name type="synonym">Noctua fulgens</name>
    <dbReference type="NCBI Taxonomy" id="7107"/>
    <lineage>
        <taxon>Eukaryota</taxon>
        <taxon>Metazoa</taxon>
        <taxon>Ecdysozoa</taxon>
        <taxon>Arthropoda</taxon>
        <taxon>Hexapoda</taxon>
        <taxon>Insecta</taxon>
        <taxon>Pterygota</taxon>
        <taxon>Neoptera</taxon>
        <taxon>Endopterygota</taxon>
        <taxon>Lepidoptera</taxon>
        <taxon>Glossata</taxon>
        <taxon>Ditrysia</taxon>
        <taxon>Noctuoidea</taxon>
        <taxon>Noctuidae</taxon>
        <taxon>Amphipyrinae</taxon>
        <taxon>Spodoptera</taxon>
    </lineage>
</organism>
<feature type="region of interest" description="Disordered" evidence="1">
    <location>
        <begin position="1"/>
        <end position="21"/>
    </location>
</feature>
<evidence type="ECO:0000256" key="1">
    <source>
        <dbReference type="SAM" id="MobiDB-lite"/>
    </source>
</evidence>
<proteinExistence type="predicted"/>
<feature type="compositionally biased region" description="Pro residues" evidence="1">
    <location>
        <begin position="50"/>
        <end position="67"/>
    </location>
</feature>
<gene>
    <name evidence="2" type="ORF">HW555_012514</name>
</gene>
<evidence type="ECO:0000313" key="3">
    <source>
        <dbReference type="Proteomes" id="UP000648187"/>
    </source>
</evidence>
<sequence>MSGGSQHNPNGRQSQLGSGWSPLQLQMANLLARAPQAHMASDRGVTWHTPTPPPHLYHVPAPSPPDPLQTYSIPGRHQGECGVTTSRFISTFGTIER</sequence>
<name>A0A835G5F1_SPOEX</name>
<evidence type="ECO:0000313" key="2">
    <source>
        <dbReference type="EMBL" id="KAF9407485.1"/>
    </source>
</evidence>
<feature type="region of interest" description="Disordered" evidence="1">
    <location>
        <begin position="35"/>
        <end position="68"/>
    </location>
</feature>
<keyword evidence="3" id="KW-1185">Reference proteome</keyword>
<dbReference type="EMBL" id="JACKWZ010000466">
    <property type="protein sequence ID" value="KAF9407485.1"/>
    <property type="molecule type" value="Genomic_DNA"/>
</dbReference>
<reference evidence="2" key="1">
    <citation type="submission" date="2020-08" db="EMBL/GenBank/DDBJ databases">
        <title>Spodoptera exigua strain:BAW_Kor-Di-RS1 Genome sequencing and assembly.</title>
        <authorList>
            <person name="Kim J."/>
            <person name="Nam H.Y."/>
            <person name="Kwon M."/>
            <person name="Choi J.H."/>
            <person name="Cho S.R."/>
            <person name="Kim G.-H."/>
        </authorList>
    </citation>
    <scope>NUCLEOTIDE SEQUENCE</scope>
    <source>
        <strain evidence="2">BAW_Kor-Di-RS1</strain>
        <tissue evidence="2">Whole-body</tissue>
    </source>
</reference>
<dbReference type="Proteomes" id="UP000648187">
    <property type="component" value="Unassembled WGS sequence"/>
</dbReference>
<comment type="caution">
    <text evidence="2">The sequence shown here is derived from an EMBL/GenBank/DDBJ whole genome shotgun (WGS) entry which is preliminary data.</text>
</comment>
<accession>A0A835G5F1</accession>